<protein>
    <submittedName>
        <fullName evidence="1">Uncharacterized protein</fullName>
    </submittedName>
</protein>
<accession>A0A9Q0WAS6</accession>
<reference evidence="1" key="1">
    <citation type="submission" date="2022-11" db="EMBL/GenBank/DDBJ databases">
        <authorList>
            <person name="Hyden B.L."/>
            <person name="Feng K."/>
            <person name="Yates T."/>
            <person name="Jawdy S."/>
            <person name="Smart L.B."/>
            <person name="Muchero W."/>
        </authorList>
    </citation>
    <scope>NUCLEOTIDE SEQUENCE</scope>
    <source>
        <tissue evidence="1">Shoot tip</tissue>
    </source>
</reference>
<dbReference type="Proteomes" id="UP001151532">
    <property type="component" value="Chromosome 13"/>
</dbReference>
<feature type="non-terminal residue" evidence="1">
    <location>
        <position position="50"/>
    </location>
</feature>
<organism evidence="1 2">
    <name type="scientific">Salix purpurea</name>
    <name type="common">Purple osier willow</name>
    <dbReference type="NCBI Taxonomy" id="77065"/>
    <lineage>
        <taxon>Eukaryota</taxon>
        <taxon>Viridiplantae</taxon>
        <taxon>Streptophyta</taxon>
        <taxon>Embryophyta</taxon>
        <taxon>Tracheophyta</taxon>
        <taxon>Spermatophyta</taxon>
        <taxon>Magnoliopsida</taxon>
        <taxon>eudicotyledons</taxon>
        <taxon>Gunneridae</taxon>
        <taxon>Pentapetalae</taxon>
        <taxon>rosids</taxon>
        <taxon>fabids</taxon>
        <taxon>Malpighiales</taxon>
        <taxon>Salicaceae</taxon>
        <taxon>Saliceae</taxon>
        <taxon>Salix</taxon>
    </lineage>
</organism>
<keyword evidence="2" id="KW-1185">Reference proteome</keyword>
<name>A0A9Q0WAS6_SALPP</name>
<evidence type="ECO:0000313" key="1">
    <source>
        <dbReference type="EMBL" id="KAJ6763278.1"/>
    </source>
</evidence>
<gene>
    <name evidence="1" type="ORF">OIU79_023926</name>
</gene>
<dbReference type="EMBL" id="JAPFFK010000005">
    <property type="protein sequence ID" value="KAJ6763278.1"/>
    <property type="molecule type" value="Genomic_DNA"/>
</dbReference>
<evidence type="ECO:0000313" key="2">
    <source>
        <dbReference type="Proteomes" id="UP001151532"/>
    </source>
</evidence>
<sequence length="50" mass="5536">METASRRCVGRGGECLLAPLAYFLPSPSLSLSRLSPLFRFSSSHSQPRLR</sequence>
<dbReference type="AlphaFoldDB" id="A0A9Q0WAS6"/>
<proteinExistence type="predicted"/>
<reference evidence="1" key="2">
    <citation type="journal article" date="2023" name="Int. J. Mol. Sci.">
        <title>De Novo Assembly and Annotation of 11 Diverse Shrub Willow (Salix) Genomes Reveals Novel Gene Organization in Sex-Linked Regions.</title>
        <authorList>
            <person name="Hyden B."/>
            <person name="Feng K."/>
            <person name="Yates T.B."/>
            <person name="Jawdy S."/>
            <person name="Cereghino C."/>
            <person name="Smart L.B."/>
            <person name="Muchero W."/>
        </authorList>
    </citation>
    <scope>NUCLEOTIDE SEQUENCE</scope>
    <source>
        <tissue evidence="1">Shoot tip</tissue>
    </source>
</reference>
<comment type="caution">
    <text evidence="1">The sequence shown here is derived from an EMBL/GenBank/DDBJ whole genome shotgun (WGS) entry which is preliminary data.</text>
</comment>